<keyword evidence="1" id="KW-0472">Membrane</keyword>
<keyword evidence="1" id="KW-1133">Transmembrane helix</keyword>
<name>A0A1X4NL13_9RHOB</name>
<sequence length="63" mass="6655">MIESTQHGHTPAVLRPMVIIVGVVALVGLAIWQIGPKGSPKENPFLEDIVHTPALTMQAAEGS</sequence>
<protein>
    <submittedName>
        <fullName evidence="2">Uncharacterized protein</fullName>
    </submittedName>
</protein>
<dbReference type="RefSeq" id="WP_085636495.1">
    <property type="nucleotide sequence ID" value="NZ_JFKC01000007.1"/>
</dbReference>
<organism evidence="2 3">
    <name type="scientific">Marivita geojedonensis</name>
    <dbReference type="NCBI Taxonomy" id="1123756"/>
    <lineage>
        <taxon>Bacteria</taxon>
        <taxon>Pseudomonadati</taxon>
        <taxon>Pseudomonadota</taxon>
        <taxon>Alphaproteobacteria</taxon>
        <taxon>Rhodobacterales</taxon>
        <taxon>Roseobacteraceae</taxon>
        <taxon>Marivita</taxon>
    </lineage>
</organism>
<evidence type="ECO:0000256" key="1">
    <source>
        <dbReference type="SAM" id="Phobius"/>
    </source>
</evidence>
<gene>
    <name evidence="2" type="ORF">MGEO_09460</name>
</gene>
<keyword evidence="1" id="KW-0812">Transmembrane</keyword>
<evidence type="ECO:0000313" key="3">
    <source>
        <dbReference type="Proteomes" id="UP000193926"/>
    </source>
</evidence>
<proteinExistence type="predicted"/>
<keyword evidence="3" id="KW-1185">Reference proteome</keyword>
<comment type="caution">
    <text evidence="2">The sequence shown here is derived from an EMBL/GenBank/DDBJ whole genome shotgun (WGS) entry which is preliminary data.</text>
</comment>
<dbReference type="STRING" id="1123756.MGEO_09460"/>
<reference evidence="2 3" key="1">
    <citation type="submission" date="2014-03" db="EMBL/GenBank/DDBJ databases">
        <title>The draft genome sequence of Marivita geojedonensis KCTC 23882.</title>
        <authorList>
            <person name="Lai Q."/>
            <person name="Shao Z."/>
        </authorList>
    </citation>
    <scope>NUCLEOTIDE SEQUENCE [LARGE SCALE GENOMIC DNA]</scope>
    <source>
        <strain evidence="2 3">DPG-138</strain>
    </source>
</reference>
<accession>A0A1X4NL13</accession>
<dbReference type="EMBL" id="JFKC01000007">
    <property type="protein sequence ID" value="OSQ50950.1"/>
    <property type="molecule type" value="Genomic_DNA"/>
</dbReference>
<dbReference type="Proteomes" id="UP000193926">
    <property type="component" value="Unassembled WGS sequence"/>
</dbReference>
<evidence type="ECO:0000313" key="2">
    <source>
        <dbReference type="EMBL" id="OSQ50950.1"/>
    </source>
</evidence>
<feature type="transmembrane region" description="Helical" evidence="1">
    <location>
        <begin position="12"/>
        <end position="34"/>
    </location>
</feature>
<dbReference type="AlphaFoldDB" id="A0A1X4NL13"/>